<accession>A0A0A8Z354</accession>
<organism evidence="1">
    <name type="scientific">Arundo donax</name>
    <name type="common">Giant reed</name>
    <name type="synonym">Donax arundinaceus</name>
    <dbReference type="NCBI Taxonomy" id="35708"/>
    <lineage>
        <taxon>Eukaryota</taxon>
        <taxon>Viridiplantae</taxon>
        <taxon>Streptophyta</taxon>
        <taxon>Embryophyta</taxon>
        <taxon>Tracheophyta</taxon>
        <taxon>Spermatophyta</taxon>
        <taxon>Magnoliopsida</taxon>
        <taxon>Liliopsida</taxon>
        <taxon>Poales</taxon>
        <taxon>Poaceae</taxon>
        <taxon>PACMAD clade</taxon>
        <taxon>Arundinoideae</taxon>
        <taxon>Arundineae</taxon>
        <taxon>Arundo</taxon>
    </lineage>
</organism>
<dbReference type="EMBL" id="GBRH01266725">
    <property type="protein sequence ID" value="JAD31170.1"/>
    <property type="molecule type" value="Transcribed_RNA"/>
</dbReference>
<name>A0A0A8Z354_ARUDO</name>
<protein>
    <submittedName>
        <fullName evidence="1">Uncharacterized protein</fullName>
    </submittedName>
</protein>
<proteinExistence type="predicted"/>
<reference evidence="1" key="2">
    <citation type="journal article" date="2015" name="Data Brief">
        <title>Shoot transcriptome of the giant reed, Arundo donax.</title>
        <authorList>
            <person name="Barrero R.A."/>
            <person name="Guerrero F.D."/>
            <person name="Moolhuijzen P."/>
            <person name="Goolsby J.A."/>
            <person name="Tidwell J."/>
            <person name="Bellgard S.E."/>
            <person name="Bellgard M.I."/>
        </authorList>
    </citation>
    <scope>NUCLEOTIDE SEQUENCE</scope>
    <source>
        <tissue evidence="1">Shoot tissue taken approximately 20 cm above the soil surface</tissue>
    </source>
</reference>
<reference evidence="1" key="1">
    <citation type="submission" date="2014-09" db="EMBL/GenBank/DDBJ databases">
        <authorList>
            <person name="Magalhaes I.L.F."/>
            <person name="Oliveira U."/>
            <person name="Santos F.R."/>
            <person name="Vidigal T.H.D.A."/>
            <person name="Brescovit A.D."/>
            <person name="Santos A.J."/>
        </authorList>
    </citation>
    <scope>NUCLEOTIDE SEQUENCE</scope>
    <source>
        <tissue evidence="1">Shoot tissue taken approximately 20 cm above the soil surface</tissue>
    </source>
</reference>
<evidence type="ECO:0000313" key="1">
    <source>
        <dbReference type="EMBL" id="JAD31170.1"/>
    </source>
</evidence>
<sequence>MMEVVCYYQ</sequence>